<organism evidence="1 2">
    <name type="scientific">Lentisphaera araneosa HTCC2155</name>
    <dbReference type="NCBI Taxonomy" id="313628"/>
    <lineage>
        <taxon>Bacteria</taxon>
        <taxon>Pseudomonadati</taxon>
        <taxon>Lentisphaerota</taxon>
        <taxon>Lentisphaeria</taxon>
        <taxon>Lentisphaerales</taxon>
        <taxon>Lentisphaeraceae</taxon>
        <taxon>Lentisphaera</taxon>
    </lineage>
</organism>
<protein>
    <submittedName>
        <fullName evidence="1">Uncharacterized protein</fullName>
    </submittedName>
</protein>
<dbReference type="AlphaFoldDB" id="A6DRJ7"/>
<sequence length="107" mass="12569">MPKIVYTRVSRPLGNKIVRFRNKQISLYHKEIYNKPIDNFTLLGSFIKKTIILDPSFLENNSIIYNLGDISTDVDQKQNIFEQKATGKSDDRFIKIYILFTHKKENS</sequence>
<evidence type="ECO:0000313" key="1">
    <source>
        <dbReference type="EMBL" id="EDM25666.1"/>
    </source>
</evidence>
<dbReference type="STRING" id="313628.LNTAR_12992"/>
<reference evidence="1 2" key="1">
    <citation type="journal article" date="2010" name="J. Bacteriol.">
        <title>Genome sequence of Lentisphaera araneosa HTCC2155T, the type species of the order Lentisphaerales in the phylum Lentisphaerae.</title>
        <authorList>
            <person name="Thrash J.C."/>
            <person name="Cho J.C."/>
            <person name="Vergin K.L."/>
            <person name="Morris R.M."/>
            <person name="Giovannoni S.J."/>
        </authorList>
    </citation>
    <scope>NUCLEOTIDE SEQUENCE [LARGE SCALE GENOMIC DNA]</scope>
    <source>
        <strain evidence="1 2">HTCC2155</strain>
    </source>
</reference>
<dbReference type="Proteomes" id="UP000004947">
    <property type="component" value="Unassembled WGS sequence"/>
</dbReference>
<accession>A6DRJ7</accession>
<name>A6DRJ7_9BACT</name>
<comment type="caution">
    <text evidence="1">The sequence shown here is derived from an EMBL/GenBank/DDBJ whole genome shotgun (WGS) entry which is preliminary data.</text>
</comment>
<keyword evidence="2" id="KW-1185">Reference proteome</keyword>
<dbReference type="EMBL" id="ABCK01000025">
    <property type="protein sequence ID" value="EDM25666.1"/>
    <property type="molecule type" value="Genomic_DNA"/>
</dbReference>
<proteinExistence type="predicted"/>
<gene>
    <name evidence="1" type="ORF">LNTAR_12992</name>
</gene>
<evidence type="ECO:0000313" key="2">
    <source>
        <dbReference type="Proteomes" id="UP000004947"/>
    </source>
</evidence>